<sequence length="225" mass="24159">MVACASEQRAVTGKSAPQPPLLPKALGPAPDRLEDEATWDEVQASGPLVAQRELRDVTLRRSRLVEASLAGLVVERLRCENVEFVRCDLSGAIWDSAFLERAVFLDCRMTGLTLSGARLRDVRVESCGAELASFRMAKAERLHVEASILRGADFQEAALAQSRLVRSDLRGAGFRRAQLSQVELRGSSLHGLVGVASLRGAQVTADQAVVLGMQLLAETGIGVIG</sequence>
<keyword evidence="3" id="KW-1185">Reference proteome</keyword>
<proteinExistence type="predicted"/>
<gene>
    <name evidence="2" type="ordered locus">Srot_0664</name>
</gene>
<dbReference type="AlphaFoldDB" id="D6ZD82"/>
<dbReference type="KEGG" id="srt:Srot_0664"/>
<organism evidence="2 3">
    <name type="scientific">Segniliparus rotundus (strain ATCC BAA-972 / CDC 1076 / CIP 108378 / DSM 44985 / JCM 13578)</name>
    <dbReference type="NCBI Taxonomy" id="640132"/>
    <lineage>
        <taxon>Bacteria</taxon>
        <taxon>Bacillati</taxon>
        <taxon>Actinomycetota</taxon>
        <taxon>Actinomycetes</taxon>
        <taxon>Mycobacteriales</taxon>
        <taxon>Segniliparaceae</taxon>
        <taxon>Segniliparus</taxon>
    </lineage>
</organism>
<dbReference type="PANTHER" id="PTHR14136:SF17">
    <property type="entry name" value="BTB_POZ DOMAIN-CONTAINING PROTEIN KCTD9"/>
    <property type="match status" value="1"/>
</dbReference>
<evidence type="ECO:0000313" key="2">
    <source>
        <dbReference type="EMBL" id="ADG97146.1"/>
    </source>
</evidence>
<reference evidence="2 3" key="1">
    <citation type="journal article" date="2010" name="Stand. Genomic Sci.">
        <title>Complete genome sequence of Segniliparus rotundus type strain (CDC 1076).</title>
        <authorList>
            <person name="Sikorski J."/>
            <person name="Lapidus A."/>
            <person name="Copeland A."/>
            <person name="Misra M."/>
            <person name="Glavina Del Rio T."/>
            <person name="Nolan M."/>
            <person name="Lucas S."/>
            <person name="Chen F."/>
            <person name="Tice H."/>
            <person name="Cheng J.F."/>
            <person name="Jando M."/>
            <person name="Schneider S."/>
            <person name="Bruce D."/>
            <person name="Goodwin L."/>
            <person name="Pitluck S."/>
            <person name="Liolios K."/>
            <person name="Mikhailova N."/>
            <person name="Pati A."/>
            <person name="Ivanova N."/>
            <person name="Mavromatis K."/>
            <person name="Chen A."/>
            <person name="Palaniappan K."/>
            <person name="Chertkov O."/>
            <person name="Land M."/>
            <person name="Hauser L."/>
            <person name="Chang Y.J."/>
            <person name="Jeffries C.D."/>
            <person name="Brettin T."/>
            <person name="Detter J.C."/>
            <person name="Han C."/>
            <person name="Rohde M."/>
            <person name="Goker M."/>
            <person name="Bristow J."/>
            <person name="Eisen J.A."/>
            <person name="Markowitz V."/>
            <person name="Hugenholtz P."/>
            <person name="Kyrpides N.C."/>
            <person name="Klenk H.P."/>
        </authorList>
    </citation>
    <scope>NUCLEOTIDE SEQUENCE [LARGE SCALE GENOMIC DNA]</scope>
    <source>
        <strain evidence="3">ATCC BAA-972 / CDC 1076 / CIP 108378 / DSM 44985 / JCM 13578</strain>
    </source>
</reference>
<dbReference type="HOGENOM" id="CLU_033401_5_1_11"/>
<name>D6ZD82_SEGRD</name>
<dbReference type="InterPro" id="IPR051082">
    <property type="entry name" value="Pentapeptide-BTB/POZ_domain"/>
</dbReference>
<evidence type="ECO:0000256" key="1">
    <source>
        <dbReference type="SAM" id="MobiDB-lite"/>
    </source>
</evidence>
<dbReference type="InterPro" id="IPR001646">
    <property type="entry name" value="5peptide_repeat"/>
</dbReference>
<dbReference type="eggNOG" id="COG1357">
    <property type="taxonomic scope" value="Bacteria"/>
</dbReference>
<dbReference type="Gene3D" id="2.160.20.80">
    <property type="entry name" value="E3 ubiquitin-protein ligase SopA"/>
    <property type="match status" value="1"/>
</dbReference>
<dbReference type="PANTHER" id="PTHR14136">
    <property type="entry name" value="BTB_POZ DOMAIN-CONTAINING PROTEIN KCTD9"/>
    <property type="match status" value="1"/>
</dbReference>
<dbReference type="SUPFAM" id="SSF141571">
    <property type="entry name" value="Pentapeptide repeat-like"/>
    <property type="match status" value="1"/>
</dbReference>
<dbReference type="Pfam" id="PF00805">
    <property type="entry name" value="Pentapeptide"/>
    <property type="match status" value="2"/>
</dbReference>
<feature type="region of interest" description="Disordered" evidence="1">
    <location>
        <begin position="1"/>
        <end position="29"/>
    </location>
</feature>
<dbReference type="STRING" id="640132.Srot_0664"/>
<dbReference type="Proteomes" id="UP000002247">
    <property type="component" value="Chromosome"/>
</dbReference>
<accession>D6ZD82</accession>
<protein>
    <submittedName>
        <fullName evidence="2">Pentapeptide repeat protein</fullName>
    </submittedName>
</protein>
<evidence type="ECO:0000313" key="3">
    <source>
        <dbReference type="Proteomes" id="UP000002247"/>
    </source>
</evidence>
<dbReference type="EMBL" id="CP001958">
    <property type="protein sequence ID" value="ADG97146.1"/>
    <property type="molecule type" value="Genomic_DNA"/>
</dbReference>